<dbReference type="AlphaFoldDB" id="A0A5C6F6G8"/>
<dbReference type="PROSITE" id="PS51257">
    <property type="entry name" value="PROKAR_LIPOPROTEIN"/>
    <property type="match status" value="1"/>
</dbReference>
<accession>A0A5C6F6G8</accession>
<dbReference type="Proteomes" id="UP000317977">
    <property type="component" value="Unassembled WGS sequence"/>
</dbReference>
<keyword evidence="1" id="KW-0732">Signal</keyword>
<sequence precursor="true">MMKTTWMKLVFAGLCFAMTIGCGGDAGGVIDQPEKTPEELAAEMEAYNAEMDADSELNGETQR</sequence>
<evidence type="ECO:0000256" key="1">
    <source>
        <dbReference type="SAM" id="SignalP"/>
    </source>
</evidence>
<reference evidence="2 3" key="1">
    <citation type="submission" date="2019-02" db="EMBL/GenBank/DDBJ databases">
        <title>Deep-cultivation of Planctomycetes and their phenomic and genomic characterization uncovers novel biology.</title>
        <authorList>
            <person name="Wiegand S."/>
            <person name="Jogler M."/>
            <person name="Boedeker C."/>
            <person name="Pinto D."/>
            <person name="Vollmers J."/>
            <person name="Rivas-Marin E."/>
            <person name="Kohn T."/>
            <person name="Peeters S.H."/>
            <person name="Heuer A."/>
            <person name="Rast P."/>
            <person name="Oberbeckmann S."/>
            <person name="Bunk B."/>
            <person name="Jeske O."/>
            <person name="Meyerdierks A."/>
            <person name="Storesund J.E."/>
            <person name="Kallscheuer N."/>
            <person name="Luecker S."/>
            <person name="Lage O.M."/>
            <person name="Pohl T."/>
            <person name="Merkel B.J."/>
            <person name="Hornburger P."/>
            <person name="Mueller R.-W."/>
            <person name="Bruemmer F."/>
            <person name="Labrenz M."/>
            <person name="Spormann A.M."/>
            <person name="Op Den Camp H."/>
            <person name="Overmann J."/>
            <person name="Amann R."/>
            <person name="Jetten M.S.M."/>
            <person name="Mascher T."/>
            <person name="Medema M.H."/>
            <person name="Devos D.P."/>
            <person name="Kaster A.-K."/>
            <person name="Ovreas L."/>
            <person name="Rohde M."/>
            <person name="Galperin M.Y."/>
            <person name="Jogler C."/>
        </authorList>
    </citation>
    <scope>NUCLEOTIDE SEQUENCE [LARGE SCALE GENOMIC DNA]</scope>
    <source>
        <strain evidence="2 3">Poly59</strain>
    </source>
</reference>
<feature type="signal peptide" evidence="1">
    <location>
        <begin position="1"/>
        <end position="23"/>
    </location>
</feature>
<organism evidence="2 3">
    <name type="scientific">Rubripirellula reticaptiva</name>
    <dbReference type="NCBI Taxonomy" id="2528013"/>
    <lineage>
        <taxon>Bacteria</taxon>
        <taxon>Pseudomonadati</taxon>
        <taxon>Planctomycetota</taxon>
        <taxon>Planctomycetia</taxon>
        <taxon>Pirellulales</taxon>
        <taxon>Pirellulaceae</taxon>
        <taxon>Rubripirellula</taxon>
    </lineage>
</organism>
<dbReference type="RefSeq" id="WP_146534172.1">
    <property type="nucleotide sequence ID" value="NZ_SJPX01000002.1"/>
</dbReference>
<evidence type="ECO:0000313" key="2">
    <source>
        <dbReference type="EMBL" id="TWU56124.1"/>
    </source>
</evidence>
<keyword evidence="3" id="KW-1185">Reference proteome</keyword>
<name>A0A5C6F6G8_9BACT</name>
<evidence type="ECO:0008006" key="4">
    <source>
        <dbReference type="Google" id="ProtNLM"/>
    </source>
</evidence>
<feature type="chain" id="PRO_5022897972" description="Secreted protein" evidence="1">
    <location>
        <begin position="24"/>
        <end position="63"/>
    </location>
</feature>
<protein>
    <recommendedName>
        <fullName evidence="4">Secreted protein</fullName>
    </recommendedName>
</protein>
<evidence type="ECO:0000313" key="3">
    <source>
        <dbReference type="Proteomes" id="UP000317977"/>
    </source>
</evidence>
<gene>
    <name evidence="2" type="ORF">Poly59_24280</name>
</gene>
<comment type="caution">
    <text evidence="2">The sequence shown here is derived from an EMBL/GenBank/DDBJ whole genome shotgun (WGS) entry which is preliminary data.</text>
</comment>
<dbReference type="EMBL" id="SJPX01000002">
    <property type="protein sequence ID" value="TWU56124.1"/>
    <property type="molecule type" value="Genomic_DNA"/>
</dbReference>
<proteinExistence type="predicted"/>